<organism evidence="8 9">
    <name type="scientific">Streptomyces ipomoeae 91-03</name>
    <dbReference type="NCBI Taxonomy" id="698759"/>
    <lineage>
        <taxon>Bacteria</taxon>
        <taxon>Bacillati</taxon>
        <taxon>Actinomycetota</taxon>
        <taxon>Actinomycetes</taxon>
        <taxon>Kitasatosporales</taxon>
        <taxon>Streptomycetaceae</taxon>
        <taxon>Streptomyces</taxon>
    </lineage>
</organism>
<comment type="similarity">
    <text evidence="1">Belongs to the HIBADH-related family.</text>
</comment>
<dbReference type="PIRSF" id="PIRSF000103">
    <property type="entry name" value="HIBADH"/>
    <property type="match status" value="1"/>
</dbReference>
<dbReference type="PANTHER" id="PTHR43580:SF2">
    <property type="entry name" value="CYTOKINE-LIKE NUCLEAR FACTOR N-PAC"/>
    <property type="match status" value="1"/>
</dbReference>
<evidence type="ECO:0000313" key="9">
    <source>
        <dbReference type="Proteomes" id="UP000010411"/>
    </source>
</evidence>
<dbReference type="GO" id="GO:0051287">
    <property type="term" value="F:NAD binding"/>
    <property type="evidence" value="ECO:0007669"/>
    <property type="project" value="InterPro"/>
</dbReference>
<evidence type="ECO:0000256" key="1">
    <source>
        <dbReference type="ARBA" id="ARBA00009080"/>
    </source>
</evidence>
<dbReference type="Gene3D" id="3.40.50.720">
    <property type="entry name" value="NAD(P)-binding Rossmann-like Domain"/>
    <property type="match status" value="1"/>
</dbReference>
<dbReference type="Pfam" id="PF03446">
    <property type="entry name" value="NAD_binding_2"/>
    <property type="match status" value="1"/>
</dbReference>
<dbReference type="RefSeq" id="WP_009309234.1">
    <property type="nucleotide sequence ID" value="NZ_AEJC01000189.1"/>
</dbReference>
<evidence type="ECO:0000259" key="6">
    <source>
        <dbReference type="Pfam" id="PF03446"/>
    </source>
</evidence>
<comment type="caution">
    <text evidence="8">The sequence shown here is derived from an EMBL/GenBank/DDBJ whole genome shotgun (WGS) entry which is preliminary data.</text>
</comment>
<dbReference type="Pfam" id="PF14833">
    <property type="entry name" value="NAD_binding_11"/>
    <property type="match status" value="1"/>
</dbReference>
<feature type="domain" description="3-hydroxyisobutyrate dehydrogenase-like NAD-binding" evidence="7">
    <location>
        <begin position="167"/>
        <end position="287"/>
    </location>
</feature>
<dbReference type="OrthoDB" id="3185659at2"/>
<dbReference type="InterPro" id="IPR015815">
    <property type="entry name" value="HIBADH-related"/>
</dbReference>
<protein>
    <submittedName>
        <fullName evidence="8">NAD binding domain of 6-phosphogluconate dehydrogenase</fullName>
    </submittedName>
</protein>
<dbReference type="InterPro" id="IPR029154">
    <property type="entry name" value="HIBADH-like_NADP-bd"/>
</dbReference>
<feature type="domain" description="6-phosphogluconate dehydrogenase NADP-binding" evidence="6">
    <location>
        <begin position="7"/>
        <end position="164"/>
    </location>
</feature>
<dbReference type="PANTHER" id="PTHR43580">
    <property type="entry name" value="OXIDOREDUCTASE GLYR1-RELATED"/>
    <property type="match status" value="1"/>
</dbReference>
<dbReference type="Proteomes" id="UP000010411">
    <property type="component" value="Unassembled WGS sequence"/>
</dbReference>
<name>L1L1F1_9ACTN</name>
<evidence type="ECO:0000256" key="5">
    <source>
        <dbReference type="SAM" id="MobiDB-lite"/>
    </source>
</evidence>
<evidence type="ECO:0000259" key="7">
    <source>
        <dbReference type="Pfam" id="PF14833"/>
    </source>
</evidence>
<evidence type="ECO:0000256" key="3">
    <source>
        <dbReference type="ARBA" id="ARBA00023027"/>
    </source>
</evidence>
<dbReference type="PATRIC" id="fig|698759.3.peg.2559"/>
<gene>
    <name evidence="8" type="ORF">STRIP9103_08192</name>
</gene>
<dbReference type="InterPro" id="IPR006115">
    <property type="entry name" value="6PGDH_NADP-bd"/>
</dbReference>
<dbReference type="GO" id="GO:0016491">
    <property type="term" value="F:oxidoreductase activity"/>
    <property type="evidence" value="ECO:0007669"/>
    <property type="project" value="UniProtKB-KW"/>
</dbReference>
<dbReference type="InterPro" id="IPR002204">
    <property type="entry name" value="3-OH-isobutyrate_DH-rel_CS"/>
</dbReference>
<reference evidence="8 9" key="1">
    <citation type="submission" date="2012-11" db="EMBL/GenBank/DDBJ databases">
        <authorList>
            <person name="Huguet-Tapia J.C."/>
            <person name="Durkin A.S."/>
            <person name="Pettis G.S."/>
            <person name="Badger J.H."/>
        </authorList>
    </citation>
    <scope>NUCLEOTIDE SEQUENCE [LARGE SCALE GENOMIC DNA]</scope>
    <source>
        <strain evidence="8 9">91-03</strain>
    </source>
</reference>
<accession>L1L1F1</accession>
<dbReference type="SUPFAM" id="SSF48179">
    <property type="entry name" value="6-phosphogluconate dehydrogenase C-terminal domain-like"/>
    <property type="match status" value="1"/>
</dbReference>
<evidence type="ECO:0000256" key="4">
    <source>
        <dbReference type="PIRSR" id="PIRSR000103-1"/>
    </source>
</evidence>
<keyword evidence="9" id="KW-1185">Reference proteome</keyword>
<keyword evidence="2" id="KW-0560">Oxidoreductase</keyword>
<dbReference type="AlphaFoldDB" id="L1L1F1"/>
<dbReference type="EMBL" id="AEJC01000189">
    <property type="protein sequence ID" value="EKX66891.1"/>
    <property type="molecule type" value="Genomic_DNA"/>
</dbReference>
<sequence>MAVREEVAVIGLGAMGRGMAHRLLSSGFHTVVFNRTRTRTDELVAAGAERAPTAARAAAGRNVVLLSLSDEEAVEDVLVEQGVLAAMDKGTTLLDTSAVGRDFARRIHERCSAHGVRRVESAVIGNPLQARTGDLRVFTAGDPADADRVDSVLSVLGASRVHLGEPGTAAAAKLVFNLVLAAQVAGLAEAVCVGESAGLDRELLLTAIAQSGFSSPVMRFRAELMRERRYVPAFFRTRLMEKDLRLALETGEADAGTYRVLEATRSLFGDAALAGLADSDAAAVIEHVARTTAEPLPADGVSRPDRAAPVGPRP</sequence>
<dbReference type="GO" id="GO:0016054">
    <property type="term" value="P:organic acid catabolic process"/>
    <property type="evidence" value="ECO:0007669"/>
    <property type="project" value="UniProtKB-ARBA"/>
</dbReference>
<dbReference type="InterPro" id="IPR051265">
    <property type="entry name" value="HIBADH-related_NP60_sf"/>
</dbReference>
<evidence type="ECO:0000313" key="8">
    <source>
        <dbReference type="EMBL" id="EKX66891.1"/>
    </source>
</evidence>
<proteinExistence type="inferred from homology"/>
<dbReference type="InterPro" id="IPR013328">
    <property type="entry name" value="6PGD_dom2"/>
</dbReference>
<dbReference type="PROSITE" id="PS00895">
    <property type="entry name" value="3_HYDROXYISOBUT_DH"/>
    <property type="match status" value="1"/>
</dbReference>
<evidence type="ECO:0000256" key="2">
    <source>
        <dbReference type="ARBA" id="ARBA00023002"/>
    </source>
</evidence>
<dbReference type="InterPro" id="IPR036291">
    <property type="entry name" value="NAD(P)-bd_dom_sf"/>
</dbReference>
<feature type="active site" evidence="4">
    <location>
        <position position="173"/>
    </location>
</feature>
<feature type="region of interest" description="Disordered" evidence="5">
    <location>
        <begin position="293"/>
        <end position="314"/>
    </location>
</feature>
<dbReference type="GO" id="GO:0050661">
    <property type="term" value="F:NADP binding"/>
    <property type="evidence" value="ECO:0007669"/>
    <property type="project" value="InterPro"/>
</dbReference>
<dbReference type="Gene3D" id="1.10.1040.10">
    <property type="entry name" value="N-(1-d-carboxylethyl)-l-norvaline Dehydrogenase, domain 2"/>
    <property type="match status" value="1"/>
</dbReference>
<dbReference type="SUPFAM" id="SSF51735">
    <property type="entry name" value="NAD(P)-binding Rossmann-fold domains"/>
    <property type="match status" value="1"/>
</dbReference>
<dbReference type="InterPro" id="IPR008927">
    <property type="entry name" value="6-PGluconate_DH-like_C_sf"/>
</dbReference>
<keyword evidence="3" id="KW-0520">NAD</keyword>